<dbReference type="Pfam" id="PF00326">
    <property type="entry name" value="Peptidase_S9"/>
    <property type="match status" value="1"/>
</dbReference>
<dbReference type="GO" id="GO:0006508">
    <property type="term" value="P:proteolysis"/>
    <property type="evidence" value="ECO:0007669"/>
    <property type="project" value="InterPro"/>
</dbReference>
<dbReference type="SUPFAM" id="SSF53474">
    <property type="entry name" value="alpha/beta-Hydrolases"/>
    <property type="match status" value="1"/>
</dbReference>
<organism evidence="2 3">
    <name type="scientific">Alicyclobacillus sacchari</name>
    <dbReference type="NCBI Taxonomy" id="392010"/>
    <lineage>
        <taxon>Bacteria</taxon>
        <taxon>Bacillati</taxon>
        <taxon>Bacillota</taxon>
        <taxon>Bacilli</taxon>
        <taxon>Bacillales</taxon>
        <taxon>Alicyclobacillaceae</taxon>
        <taxon>Alicyclobacillus</taxon>
    </lineage>
</organism>
<keyword evidence="3" id="KW-1185">Reference proteome</keyword>
<dbReference type="GO" id="GO:0004177">
    <property type="term" value="F:aminopeptidase activity"/>
    <property type="evidence" value="ECO:0007669"/>
    <property type="project" value="UniProtKB-KW"/>
</dbReference>
<proteinExistence type="predicted"/>
<comment type="caution">
    <text evidence="2">The sequence shown here is derived from an EMBL/GenBank/DDBJ whole genome shotgun (WGS) entry which is preliminary data.</text>
</comment>
<gene>
    <name evidence="2" type="ORF">C7445_104135</name>
</gene>
<dbReference type="PANTHER" id="PTHR43056">
    <property type="entry name" value="PEPTIDASE S9 PROLYL OLIGOPEPTIDASE"/>
    <property type="match status" value="1"/>
</dbReference>
<dbReference type="PANTHER" id="PTHR43056:SF5">
    <property type="entry name" value="PEPTIDASE S9 PROLYL OLIGOPEPTIDASE CATALYTIC DOMAIN-CONTAINING PROTEIN"/>
    <property type="match status" value="1"/>
</dbReference>
<dbReference type="Gene3D" id="3.40.50.1820">
    <property type="entry name" value="alpha/beta hydrolase"/>
    <property type="match status" value="1"/>
</dbReference>
<dbReference type="GO" id="GO:0008236">
    <property type="term" value="F:serine-type peptidase activity"/>
    <property type="evidence" value="ECO:0007669"/>
    <property type="project" value="InterPro"/>
</dbReference>
<reference evidence="2 3" key="1">
    <citation type="submission" date="2019-03" db="EMBL/GenBank/DDBJ databases">
        <title>Genomic Encyclopedia of Type Strains, Phase IV (KMG-IV): sequencing the most valuable type-strain genomes for metagenomic binning, comparative biology and taxonomic classification.</title>
        <authorList>
            <person name="Goeker M."/>
        </authorList>
    </citation>
    <scope>NUCLEOTIDE SEQUENCE [LARGE SCALE GENOMIC DNA]</scope>
    <source>
        <strain evidence="2 3">DSM 17974</strain>
    </source>
</reference>
<dbReference type="OrthoDB" id="108903at2"/>
<protein>
    <submittedName>
        <fullName evidence="2">Dipeptidyl aminopeptidase/acylaminoacyl peptidase</fullName>
    </submittedName>
</protein>
<dbReference type="Proteomes" id="UP000294581">
    <property type="component" value="Unassembled WGS sequence"/>
</dbReference>
<dbReference type="EMBL" id="SORF01000004">
    <property type="protein sequence ID" value="TDY49623.1"/>
    <property type="molecule type" value="Genomic_DNA"/>
</dbReference>
<dbReference type="InterPro" id="IPR029058">
    <property type="entry name" value="AB_hydrolase_fold"/>
</dbReference>
<dbReference type="InterPro" id="IPR011042">
    <property type="entry name" value="6-blade_b-propeller_TolB-like"/>
</dbReference>
<sequence>MAEQRIAAYGAWISPLTADKVVQAATGLSSPKWDGEHLYWLESRPHEAGRVAIVKRLPDGREIDCLPVPYNARSRVHEYGGGAYAVKDHIIYFVNFSDQRIYRVRFADDAPLPPEPLTEPSARRYGDLSIADDHIFCVVEDHGAAGEPANSLAAVRLTDGTVLGVASGHDFYAYPRLSPDGTRLSYIAWDHPNMPWNGTYLYVAEWDGDKAANAQCIAGGRDESIFQPEWSPGGELLYVSDTTNWWNVYVWNAGDVRAVAPRQAEFGRPLWQLGASTYALIDASHILATYVESGYGRLCEIDLDTGAVSNLDTAFSAFDDLSADGQGAVYAVVRSTTRPAVIAKVQCGRVEVVKAGQAAALDDGWIAEPEAIAFPTTGGEQAYGFYYPPTNPECTAPAGERPPLLVMSHGGPTSAARPIYNLQIQYWTTRGFAVLDVNYGGSTGYGRKYRERLNGRWGIVDLDDCCHGALYLAERGDVDGDRLCITGGSAGGYTTLAVLAFRDVFRAGASHYGISDLALLAQETHKFESRYIEQLVGRYPEDEAIFQARSPLQHVDQFSCPVIFFQGAEDKVVPPNQAELMVEALKNKGVPVAYLLFPGEGHGFRMAENAKRALEAQLFFFGAMFHFTPADPIEPVVIENWSQ</sequence>
<dbReference type="InterPro" id="IPR050585">
    <property type="entry name" value="Xaa-Pro_dipeptidyl-ppase/CocE"/>
</dbReference>
<keyword evidence="2" id="KW-0378">Hydrolase</keyword>
<evidence type="ECO:0000259" key="1">
    <source>
        <dbReference type="Pfam" id="PF00326"/>
    </source>
</evidence>
<keyword evidence="2" id="KW-0031">Aminopeptidase</keyword>
<name>A0A4R8LQ22_9BACL</name>
<dbReference type="InterPro" id="IPR001375">
    <property type="entry name" value="Peptidase_S9_cat"/>
</dbReference>
<keyword evidence="2" id="KW-0645">Protease</keyword>
<evidence type="ECO:0000313" key="3">
    <source>
        <dbReference type="Proteomes" id="UP000294581"/>
    </source>
</evidence>
<accession>A0A4R8LQ22</accession>
<feature type="domain" description="Peptidase S9 prolyl oligopeptidase catalytic" evidence="1">
    <location>
        <begin position="421"/>
        <end position="625"/>
    </location>
</feature>
<dbReference type="Gene3D" id="2.120.10.30">
    <property type="entry name" value="TolB, C-terminal domain"/>
    <property type="match status" value="1"/>
</dbReference>
<dbReference type="SUPFAM" id="SSF69322">
    <property type="entry name" value="Tricorn protease domain 2"/>
    <property type="match status" value="1"/>
</dbReference>
<evidence type="ECO:0000313" key="2">
    <source>
        <dbReference type="EMBL" id="TDY49623.1"/>
    </source>
</evidence>
<dbReference type="RefSeq" id="WP_134159066.1">
    <property type="nucleotide sequence ID" value="NZ_SORF01000004.1"/>
</dbReference>
<dbReference type="AlphaFoldDB" id="A0A4R8LQ22"/>